<dbReference type="GO" id="GO:0006302">
    <property type="term" value="P:double-strand break repair"/>
    <property type="evidence" value="ECO:0007669"/>
    <property type="project" value="InterPro"/>
</dbReference>
<feature type="coiled-coil region" evidence="1">
    <location>
        <begin position="266"/>
        <end position="293"/>
    </location>
</feature>
<dbReference type="STRING" id="1365950.SAMN05428963_10310"/>
<dbReference type="SUPFAM" id="SSF52540">
    <property type="entry name" value="P-loop containing nucleoside triphosphate hydrolases"/>
    <property type="match status" value="1"/>
</dbReference>
<keyword evidence="4" id="KW-1185">Reference proteome</keyword>
<evidence type="ECO:0000256" key="1">
    <source>
        <dbReference type="SAM" id="Coils"/>
    </source>
</evidence>
<accession>A0A1T4NFQ5</accession>
<organism evidence="3 4">
    <name type="scientific">Consotaella salsifontis</name>
    <dbReference type="NCBI Taxonomy" id="1365950"/>
    <lineage>
        <taxon>Bacteria</taxon>
        <taxon>Pseudomonadati</taxon>
        <taxon>Pseudomonadota</taxon>
        <taxon>Alphaproteobacteria</taxon>
        <taxon>Hyphomicrobiales</taxon>
        <taxon>Aurantimonadaceae</taxon>
        <taxon>Consotaella</taxon>
    </lineage>
</organism>
<evidence type="ECO:0000313" key="3">
    <source>
        <dbReference type="EMBL" id="SJZ78201.1"/>
    </source>
</evidence>
<evidence type="ECO:0000259" key="2">
    <source>
        <dbReference type="Pfam" id="PF13476"/>
    </source>
</evidence>
<dbReference type="GO" id="GO:0016887">
    <property type="term" value="F:ATP hydrolysis activity"/>
    <property type="evidence" value="ECO:0007669"/>
    <property type="project" value="InterPro"/>
</dbReference>
<reference evidence="3 4" key="1">
    <citation type="submission" date="2017-02" db="EMBL/GenBank/DDBJ databases">
        <authorList>
            <person name="Peterson S.W."/>
        </authorList>
    </citation>
    <scope>NUCLEOTIDE SEQUENCE [LARGE SCALE GENOMIC DNA]</scope>
    <source>
        <strain evidence="3 4">USBA 369</strain>
    </source>
</reference>
<evidence type="ECO:0000313" key="4">
    <source>
        <dbReference type="Proteomes" id="UP000190135"/>
    </source>
</evidence>
<protein>
    <submittedName>
        <fullName evidence="3">AAA domain-containing protein</fullName>
    </submittedName>
</protein>
<dbReference type="Pfam" id="PF13476">
    <property type="entry name" value="AAA_23"/>
    <property type="match status" value="1"/>
</dbReference>
<dbReference type="InterPro" id="IPR038729">
    <property type="entry name" value="Rad50/SbcC_AAA"/>
</dbReference>
<name>A0A1T4NFQ5_9HYPH</name>
<dbReference type="RefSeq" id="WP_245318822.1">
    <property type="nucleotide sequence ID" value="NZ_FUXL01000003.1"/>
</dbReference>
<keyword evidence="1" id="KW-0175">Coiled coil</keyword>
<dbReference type="EMBL" id="FUXL01000003">
    <property type="protein sequence ID" value="SJZ78201.1"/>
    <property type="molecule type" value="Genomic_DNA"/>
</dbReference>
<sequence>MITPGLRIRHLAFHGPNREAAAVEFGAGLNLLYGASDTGKSFVVEAIDFMLGGKTALRDIPERIGYDLVLLGIETMDSEQFTLSRSADGGNFRLFRGLYLEPPPADSEARELADQHSERSADNLSSFLLEKCGLNAKRVRRNKRGDTNSLSFRNLARLMIVTETEITSQRSPLTDGNPTADTPNFATFKLLLTGVDDSALVAQRAATPEDQTREAQIELLDQLIGEYRDRIKGLAKQPKELEDQLGRLEGSLDAYTQQLTTSEADFRRLSGRRRELRERLEQGKDRRAEITSLLERFDLLGEHYRSDVDRLRGIEEAGTLFSVLGHTQCPLCGAPPEHHQRDAECGGNVEAVVAAARSEIAKIELLQRELDDTVAALRREGAGFDRRLPKVEGELSSVSSELEGLTAPKLRQLRASYGELADKRGEVREALAIYRTLQDMEKRREDLERGSDQRAAAVSDGDLPTTVATNFAQRVETILKGWHFPGADRVYFDAKARDLVIGGKLRTARGKGLRAITHAAFTIGLLEYCRENNTPHPGFVVLDSPLLAYREPEGDDLDLIGTDLNAQFYSYLAKLPVDRQVIVIENRDPPSEVSARPNVLMFSKNPNSGRYGFFPLAAGVVGTAAE</sequence>
<dbReference type="AlphaFoldDB" id="A0A1T4NFQ5"/>
<gene>
    <name evidence="3" type="ORF">SAMN05428963_10310</name>
</gene>
<proteinExistence type="predicted"/>
<feature type="domain" description="Rad50/SbcC-type AAA" evidence="2">
    <location>
        <begin position="21"/>
        <end position="295"/>
    </location>
</feature>
<dbReference type="InterPro" id="IPR027417">
    <property type="entry name" value="P-loop_NTPase"/>
</dbReference>
<dbReference type="Gene3D" id="3.40.50.300">
    <property type="entry name" value="P-loop containing nucleotide triphosphate hydrolases"/>
    <property type="match status" value="1"/>
</dbReference>
<dbReference type="Proteomes" id="UP000190135">
    <property type="component" value="Unassembled WGS sequence"/>
</dbReference>